<dbReference type="PANTHER" id="PTHR45000">
    <property type="entry name" value="CHAPERONE DNAJ-DOMAIN SUPERFAMILY PROTEIN"/>
    <property type="match status" value="1"/>
</dbReference>
<evidence type="ECO:0000256" key="2">
    <source>
        <dbReference type="SAM" id="Phobius"/>
    </source>
</evidence>
<protein>
    <submittedName>
        <fullName evidence="3">Uncharacterized protein</fullName>
    </submittedName>
</protein>
<reference evidence="3" key="1">
    <citation type="submission" date="2015-04" db="UniProtKB">
        <authorList>
            <consortium name="EnsemblPlants"/>
        </authorList>
    </citation>
    <scope>IDENTIFICATION</scope>
</reference>
<dbReference type="HOGENOM" id="CLU_110432_0_0_1"/>
<keyword evidence="2" id="KW-0812">Transmembrane</keyword>
<accession>A0A0E0D616</accession>
<reference evidence="3" key="2">
    <citation type="submission" date="2018-05" db="EMBL/GenBank/DDBJ databases">
        <title>OmerRS3 (Oryza meridionalis Reference Sequence Version 3).</title>
        <authorList>
            <person name="Zhang J."/>
            <person name="Kudrna D."/>
            <person name="Lee S."/>
            <person name="Talag J."/>
            <person name="Welchert J."/>
            <person name="Wing R.A."/>
        </authorList>
    </citation>
    <scope>NUCLEOTIDE SEQUENCE [LARGE SCALE GENOMIC DNA]</scope>
    <source>
        <strain evidence="3">cv. OR44</strain>
    </source>
</reference>
<dbReference type="Gramene" id="OMERI03G29480.3">
    <property type="protein sequence ID" value="OMERI03G29480.3"/>
    <property type="gene ID" value="OMERI03G29480"/>
</dbReference>
<evidence type="ECO:0000313" key="4">
    <source>
        <dbReference type="Proteomes" id="UP000008021"/>
    </source>
</evidence>
<dbReference type="AlphaFoldDB" id="A0A0E0D616"/>
<organism evidence="3">
    <name type="scientific">Oryza meridionalis</name>
    <dbReference type="NCBI Taxonomy" id="40149"/>
    <lineage>
        <taxon>Eukaryota</taxon>
        <taxon>Viridiplantae</taxon>
        <taxon>Streptophyta</taxon>
        <taxon>Embryophyta</taxon>
        <taxon>Tracheophyta</taxon>
        <taxon>Spermatophyta</taxon>
        <taxon>Magnoliopsida</taxon>
        <taxon>Liliopsida</taxon>
        <taxon>Poales</taxon>
        <taxon>Poaceae</taxon>
        <taxon>BOP clade</taxon>
        <taxon>Oryzoideae</taxon>
        <taxon>Oryzeae</taxon>
        <taxon>Oryzinae</taxon>
        <taxon>Oryza</taxon>
    </lineage>
</organism>
<evidence type="ECO:0000256" key="1">
    <source>
        <dbReference type="SAM" id="MobiDB-lite"/>
    </source>
</evidence>
<feature type="region of interest" description="Disordered" evidence="1">
    <location>
        <begin position="1"/>
        <end position="23"/>
    </location>
</feature>
<sequence length="172" mass="20326">MASREDDRAGRGGGGGRTEQERRPSKAWGILIFGLIGATTATFAVAQVRRSVDWVYCQQRIRHMQSVFNRERNKFRRSYEAWRENGPPGGYNYVPRDDWYWQTDASHSEHKNRRTYTPAGPRVYSMSHHYTVLGLDRMLLEQKQWRFTLIKIKIIERLQKRGSRRLSNHTKQ</sequence>
<dbReference type="Proteomes" id="UP000008021">
    <property type="component" value="Chromosome 3"/>
</dbReference>
<name>A0A0E0D616_9ORYZ</name>
<proteinExistence type="predicted"/>
<keyword evidence="2" id="KW-0472">Membrane</keyword>
<keyword evidence="4" id="KW-1185">Reference proteome</keyword>
<dbReference type="EnsemblPlants" id="OMERI03G29480.3">
    <property type="protein sequence ID" value="OMERI03G29480.3"/>
    <property type="gene ID" value="OMERI03G29480"/>
</dbReference>
<evidence type="ECO:0000313" key="3">
    <source>
        <dbReference type="EnsemblPlants" id="OMERI03G29480.3"/>
    </source>
</evidence>
<feature type="compositionally biased region" description="Basic and acidic residues" evidence="1">
    <location>
        <begin position="1"/>
        <end position="10"/>
    </location>
</feature>
<dbReference type="PANTHER" id="PTHR45000:SF5">
    <property type="entry name" value="CHAPERONE DNAJ-DOMAIN SUPERFAMILY PROTEIN"/>
    <property type="match status" value="1"/>
</dbReference>
<feature type="transmembrane region" description="Helical" evidence="2">
    <location>
        <begin position="27"/>
        <end position="46"/>
    </location>
</feature>
<keyword evidence="2" id="KW-1133">Transmembrane helix</keyword>